<protein>
    <submittedName>
        <fullName evidence="1">Uncharacterized protein</fullName>
    </submittedName>
</protein>
<evidence type="ECO:0000313" key="2">
    <source>
        <dbReference type="Proteomes" id="UP000516151"/>
    </source>
</evidence>
<reference evidence="1 2" key="1">
    <citation type="submission" date="2020-06" db="EMBL/GenBank/DDBJ databases">
        <authorList>
            <person name="Arora M.N."/>
            <person name="Dalling M.T."/>
            <person name="Dawson S.P.M."/>
            <person name="Elia S.N."/>
            <person name="Burke B."/>
            <person name="Shaffer C.D."/>
            <person name="Weston-Hafer K.A."/>
            <person name="Garlena R.A."/>
            <person name="Russell D.A."/>
            <person name="Pope W.H."/>
            <person name="Jacobs-Sera D."/>
            <person name="Hatfull G.F."/>
        </authorList>
    </citation>
    <scope>NUCLEOTIDE SEQUENCE [LARGE SCALE GENOMIC DNA]</scope>
</reference>
<gene>
    <name evidence="1" type="primary">120</name>
    <name evidence="1" type="ORF">SEA_FAUST_120</name>
</gene>
<dbReference type="GeneID" id="77927415"/>
<dbReference type="KEGG" id="vg:77927415"/>
<organism evidence="1 2">
    <name type="scientific">Streptomyces phage Faust</name>
    <dbReference type="NCBI Taxonomy" id="2767565"/>
    <lineage>
        <taxon>Viruses</taxon>
        <taxon>Duplodnaviria</taxon>
        <taxon>Heunggongvirae</taxon>
        <taxon>Uroviricota</taxon>
        <taxon>Caudoviricetes</taxon>
        <taxon>Stanwilliamsviridae</taxon>
        <taxon>Loccivirinae</taxon>
        <taxon>Faustvirus</taxon>
        <taxon>Faustvirus faust</taxon>
    </lineage>
</organism>
<proteinExistence type="predicted"/>
<accession>A0A7G9UYV6</accession>
<name>A0A7G9UYV6_9CAUD</name>
<dbReference type="Proteomes" id="UP000516151">
    <property type="component" value="Segment"/>
</dbReference>
<sequence>MASQEEVIEAIETLDGLQPSWYREVLENGPQGDEEYTIYGDDLGSVIHAISVLKEHFGIKDENEDFRRR</sequence>
<dbReference type="RefSeq" id="YP_010651718.1">
    <property type="nucleotide sequence ID" value="NC_070783.1"/>
</dbReference>
<keyword evidence="2" id="KW-1185">Reference proteome</keyword>
<dbReference type="EMBL" id="MT684598">
    <property type="protein sequence ID" value="QNN99211.1"/>
    <property type="molecule type" value="Genomic_DNA"/>
</dbReference>
<evidence type="ECO:0000313" key="1">
    <source>
        <dbReference type="EMBL" id="QNN99211.1"/>
    </source>
</evidence>